<protein>
    <submittedName>
        <fullName evidence="3">Btb/poz</fullName>
    </submittedName>
</protein>
<comment type="caution">
    <text evidence="3">The sequence shown here is derived from an EMBL/GenBank/DDBJ whole genome shotgun (WGS) entry which is preliminary data.</text>
</comment>
<evidence type="ECO:0000259" key="2">
    <source>
        <dbReference type="PROSITE" id="PS50097"/>
    </source>
</evidence>
<dbReference type="SMART" id="SM00225">
    <property type="entry name" value="BTB"/>
    <property type="match status" value="1"/>
</dbReference>
<sequence length="325" mass="36570">MTPISSTASPITISMEDQFVDMQIKCQEKTFNVHRVLVCSASPVILKAMTGAFKEASTKVYEIRDYDVNTVKCMLDFIYTGHYKSNEERNTSDAPGISGSRASQPGSTRVEAQKDITIQSKILAHLQINAVGCQYQIPGLCALSLSNITKLLADYWDAEWFCIFIRKCYDLSDDEELHNFIAETAGKHVDELLDREDFDELDAPAAFYRKMLRTSVETTKSIERGIALKQKVRHEATEKAIQNEVDKMRSRLSKLEDLNSTLSAITKVVGVQKKCRSCGQRKGFRIGDTDRGFTAVCGNCGAEHPNTDYLNHIYLPRQSAMALRW</sequence>
<dbReference type="EMBL" id="AZGZ01000003">
    <property type="protein sequence ID" value="KZZ96469.1"/>
    <property type="molecule type" value="Genomic_DNA"/>
</dbReference>
<dbReference type="AlphaFoldDB" id="A0A168CDU1"/>
<reference evidence="3 4" key="1">
    <citation type="journal article" date="2016" name="Genome Biol. Evol.">
        <title>Divergent and convergent evolution of fungal pathogenicity.</title>
        <authorList>
            <person name="Shang Y."/>
            <person name="Xiao G."/>
            <person name="Zheng P."/>
            <person name="Cen K."/>
            <person name="Zhan S."/>
            <person name="Wang C."/>
        </authorList>
    </citation>
    <scope>NUCLEOTIDE SEQUENCE [LARGE SCALE GENOMIC DNA]</scope>
    <source>
        <strain evidence="3 4">ARSEF 7405</strain>
    </source>
</reference>
<dbReference type="OrthoDB" id="6359816at2759"/>
<gene>
    <name evidence="3" type="ORF">AAP_01242</name>
</gene>
<accession>A0A168CDU1</accession>
<proteinExistence type="predicted"/>
<dbReference type="VEuPathDB" id="FungiDB:AAP_01242"/>
<dbReference type="InterPro" id="IPR011333">
    <property type="entry name" value="SKP1/BTB/POZ_sf"/>
</dbReference>
<dbReference type="SUPFAM" id="SSF54695">
    <property type="entry name" value="POZ domain"/>
    <property type="match status" value="1"/>
</dbReference>
<feature type="region of interest" description="Disordered" evidence="1">
    <location>
        <begin position="87"/>
        <end position="110"/>
    </location>
</feature>
<dbReference type="Proteomes" id="UP000242877">
    <property type="component" value="Unassembled WGS sequence"/>
</dbReference>
<dbReference type="Gene3D" id="3.30.710.10">
    <property type="entry name" value="Potassium Channel Kv1.1, Chain A"/>
    <property type="match status" value="1"/>
</dbReference>
<dbReference type="InterPro" id="IPR000210">
    <property type="entry name" value="BTB/POZ_dom"/>
</dbReference>
<dbReference type="CDD" id="cd18186">
    <property type="entry name" value="BTB_POZ_ZBTB_KLHL-like"/>
    <property type="match status" value="1"/>
</dbReference>
<dbReference type="PROSITE" id="PS50097">
    <property type="entry name" value="BTB"/>
    <property type="match status" value="1"/>
</dbReference>
<name>A0A168CDU1_9EURO</name>
<evidence type="ECO:0000256" key="1">
    <source>
        <dbReference type="SAM" id="MobiDB-lite"/>
    </source>
</evidence>
<evidence type="ECO:0000313" key="3">
    <source>
        <dbReference type="EMBL" id="KZZ96469.1"/>
    </source>
</evidence>
<dbReference type="PANTHER" id="PTHR47843">
    <property type="entry name" value="BTB DOMAIN-CONTAINING PROTEIN-RELATED"/>
    <property type="match status" value="1"/>
</dbReference>
<dbReference type="PANTHER" id="PTHR47843:SF5">
    <property type="entry name" value="BTB_POZ DOMAIN PROTEIN"/>
    <property type="match status" value="1"/>
</dbReference>
<organism evidence="3 4">
    <name type="scientific">Ascosphaera apis ARSEF 7405</name>
    <dbReference type="NCBI Taxonomy" id="392613"/>
    <lineage>
        <taxon>Eukaryota</taxon>
        <taxon>Fungi</taxon>
        <taxon>Dikarya</taxon>
        <taxon>Ascomycota</taxon>
        <taxon>Pezizomycotina</taxon>
        <taxon>Eurotiomycetes</taxon>
        <taxon>Eurotiomycetidae</taxon>
        <taxon>Onygenales</taxon>
        <taxon>Ascosphaeraceae</taxon>
        <taxon>Ascosphaera</taxon>
    </lineage>
</organism>
<feature type="domain" description="BTB" evidence="2">
    <location>
        <begin position="20"/>
        <end position="87"/>
    </location>
</feature>
<evidence type="ECO:0000313" key="4">
    <source>
        <dbReference type="Proteomes" id="UP000242877"/>
    </source>
</evidence>
<keyword evidence="4" id="KW-1185">Reference proteome</keyword>
<dbReference type="Pfam" id="PF00651">
    <property type="entry name" value="BTB"/>
    <property type="match status" value="1"/>
</dbReference>